<feature type="compositionally biased region" description="Basic and acidic residues" evidence="1">
    <location>
        <begin position="11"/>
        <end position="20"/>
    </location>
</feature>
<accession>A0A1D1Z9C0</accession>
<dbReference type="PANTHER" id="PTHR31579">
    <property type="entry name" value="OS03G0796600 PROTEIN"/>
    <property type="match status" value="1"/>
</dbReference>
<evidence type="ECO:0000256" key="1">
    <source>
        <dbReference type="SAM" id="MobiDB-lite"/>
    </source>
</evidence>
<dbReference type="EMBL" id="GDJX01004504">
    <property type="protein sequence ID" value="JAT63432.1"/>
    <property type="molecule type" value="Transcribed_RNA"/>
</dbReference>
<gene>
    <name evidence="2" type="primary">Arhgef1_2</name>
    <name evidence="2" type="ORF">g.48421</name>
</gene>
<reference evidence="2" key="1">
    <citation type="submission" date="2015-07" db="EMBL/GenBank/DDBJ databases">
        <title>Transcriptome Assembly of Anthurium amnicola.</title>
        <authorList>
            <person name="Suzuki J."/>
        </authorList>
    </citation>
    <scope>NUCLEOTIDE SEQUENCE</scope>
</reference>
<feature type="compositionally biased region" description="Gly residues" evidence="1">
    <location>
        <begin position="77"/>
        <end position="86"/>
    </location>
</feature>
<feature type="non-terminal residue" evidence="2">
    <location>
        <position position="1"/>
    </location>
</feature>
<dbReference type="Pfam" id="PF04720">
    <property type="entry name" value="PDDEXK_6"/>
    <property type="match status" value="1"/>
</dbReference>
<dbReference type="PANTHER" id="PTHR31579:SF58">
    <property type="entry name" value="PLANT-SPECIFIC DOMAIN TIGR01615 FAMILY PROTEIN"/>
    <property type="match status" value="1"/>
</dbReference>
<sequence>GVSPATGPSVREGREQEDLRQPNNPRVMAGPEGEEGGAAMERVMSLSDMVLGFFEDGGGSPDRFCDDDNDDGDDDIGGNGDEGAGRSGRRGTSEERAAFWESQHQLLQAALSRSSSVETRVSRETEAALRQLRSESGLCSCSRSNAKGCRECLMRVVCERLRNAGYNSALCKSKWRSSDDIPKGEHTYIDVVVEAGKGKKGDVRVVIELSFRSEFEVARASEEYNDLLRRLPEVFVGKPERLRGVVKVVCAAAKKCMKENKMHMAPWRKHKYMQAKWLAPCERVAAPPAAVAPAVVFSDGQPKPRASILTFDLLEKLPSMHCTATAVVVV</sequence>
<proteinExistence type="predicted"/>
<name>A0A1D1Z9C0_9ARAE</name>
<feature type="region of interest" description="Disordered" evidence="1">
    <location>
        <begin position="1"/>
        <end position="37"/>
    </location>
</feature>
<protein>
    <submittedName>
        <fullName evidence="2">Rho guanine nucleotide exchange factor 1</fullName>
    </submittedName>
</protein>
<feature type="region of interest" description="Disordered" evidence="1">
    <location>
        <begin position="57"/>
        <end position="95"/>
    </location>
</feature>
<dbReference type="NCBIfam" id="TIGR01615">
    <property type="entry name" value="A_thal_3542"/>
    <property type="match status" value="1"/>
</dbReference>
<organism evidence="2">
    <name type="scientific">Anthurium amnicola</name>
    <dbReference type="NCBI Taxonomy" id="1678845"/>
    <lineage>
        <taxon>Eukaryota</taxon>
        <taxon>Viridiplantae</taxon>
        <taxon>Streptophyta</taxon>
        <taxon>Embryophyta</taxon>
        <taxon>Tracheophyta</taxon>
        <taxon>Spermatophyta</taxon>
        <taxon>Magnoliopsida</taxon>
        <taxon>Liliopsida</taxon>
        <taxon>Araceae</taxon>
        <taxon>Pothoideae</taxon>
        <taxon>Potheae</taxon>
        <taxon>Anthurium</taxon>
    </lineage>
</organism>
<feature type="compositionally biased region" description="Acidic residues" evidence="1">
    <location>
        <begin position="65"/>
        <end position="76"/>
    </location>
</feature>
<evidence type="ECO:0000313" key="2">
    <source>
        <dbReference type="EMBL" id="JAT63432.1"/>
    </source>
</evidence>
<dbReference type="InterPro" id="IPR006502">
    <property type="entry name" value="PDDEXK-like"/>
</dbReference>
<dbReference type="AlphaFoldDB" id="A0A1D1Z9C0"/>